<evidence type="ECO:0000313" key="1">
    <source>
        <dbReference type="EMBL" id="BAO32639.1"/>
    </source>
</evidence>
<dbReference type="KEGG" id="smar:SM39_0577"/>
<dbReference type="PROSITE" id="PS51257">
    <property type="entry name" value="PROKAR_LIPOPROTEIN"/>
    <property type="match status" value="1"/>
</dbReference>
<gene>
    <name evidence="1" type="ORF">SM39_0577</name>
</gene>
<accession>A0AAT9DS28</accession>
<reference evidence="1" key="1">
    <citation type="journal article" date="2014" name="Genome Biol. Evol.">
        <title>Genome evolution and plasticity of Serratia marcescens, an important multidrug-resistant nosocomial pathogen.</title>
        <authorList>
            <person name="Iguchi A."/>
            <person name="Nagaya Y."/>
            <person name="Pradel E."/>
            <person name="Ooka T."/>
            <person name="Ogura Y."/>
            <person name="Katsura K."/>
            <person name="Kurokawa K."/>
            <person name="Oshima K."/>
            <person name="Hattori M."/>
            <person name="Parkhill J."/>
            <person name="Sebaihia M."/>
            <person name="Coulthurst S.J."/>
            <person name="Gotoh N."/>
            <person name="Thomson N.R."/>
            <person name="Ewbank J.J."/>
            <person name="Hayashi T."/>
        </authorList>
    </citation>
    <scope>NUCLEOTIDE SEQUENCE</scope>
    <source>
        <strain evidence="1">SM39</strain>
    </source>
</reference>
<protein>
    <recommendedName>
        <fullName evidence="2">Lipoprotein</fullName>
    </recommendedName>
</protein>
<evidence type="ECO:0008006" key="2">
    <source>
        <dbReference type="Google" id="ProtNLM"/>
    </source>
</evidence>
<dbReference type="EMBL" id="AP013063">
    <property type="protein sequence ID" value="BAO32639.1"/>
    <property type="molecule type" value="Genomic_DNA"/>
</dbReference>
<dbReference type="AlphaFoldDB" id="A0AAT9DS28"/>
<organism evidence="1">
    <name type="scientific">Serratia marcescens SM39</name>
    <dbReference type="NCBI Taxonomy" id="1334564"/>
    <lineage>
        <taxon>Bacteria</taxon>
        <taxon>Pseudomonadati</taxon>
        <taxon>Pseudomonadota</taxon>
        <taxon>Gammaproteobacteria</taxon>
        <taxon>Enterobacterales</taxon>
        <taxon>Yersiniaceae</taxon>
        <taxon>Serratia</taxon>
    </lineage>
</organism>
<name>A0AAT9DS28_SERMA</name>
<sequence length="116" mass="12860">MNMRFFLAITFAVFIVSGCKDKNEQAYQLVNEYVSAHDNGSTKLKNLSFHPDLSNSDEEISGYVCGDSISPAKDGGEMILPFYAHVSINSEVKQVTDAKIIFDDNENKQALSSKCK</sequence>
<proteinExistence type="predicted"/>